<protein>
    <recommendedName>
        <fullName evidence="3">Type III secretion system protein</fullName>
    </recommendedName>
</protein>
<evidence type="ECO:0008006" key="3">
    <source>
        <dbReference type="Google" id="ProtNLM"/>
    </source>
</evidence>
<accession>A0ABX9AJA0</accession>
<sequence length="153" mass="17972">MHAWRKGNAFLALLEHKKNRAGHDKKKSEALLDEFCHTIAQCHKEHEAISMEIAQLMPPGVISRSKMYQRIRQQGVLMSNQQDIAQRIIDLQNDADIEKQKVEQCQRMIVGCEKRHRNISRYLHRLRRNQLQRADTNTENDIEERVSYGEKIG</sequence>
<dbReference type="EMBL" id="CP081864">
    <property type="protein sequence ID" value="QZN95248.1"/>
    <property type="molecule type" value="Genomic_DNA"/>
</dbReference>
<proteinExistence type="predicted"/>
<reference evidence="1 2" key="1">
    <citation type="submission" date="2021-08" db="EMBL/GenBank/DDBJ databases">
        <title>Culture and genomic analysis of Symbiopectobacterium purcellii sp. nov. gen. nov., isolated from the leafhopper Empoasca decipiens.</title>
        <authorList>
            <person name="Nadal-Jimenez P."/>
            <person name="Siozios S."/>
            <person name="Halliday N."/>
            <person name="Camara M."/>
            <person name="Hurst G.D.D."/>
        </authorList>
    </citation>
    <scope>NUCLEOTIDE SEQUENCE [LARGE SCALE GENOMIC DNA]</scope>
    <source>
        <strain evidence="1 2">SyEd1</strain>
    </source>
</reference>
<evidence type="ECO:0000313" key="2">
    <source>
        <dbReference type="Proteomes" id="UP000825886"/>
    </source>
</evidence>
<dbReference type="Pfam" id="PF02090">
    <property type="entry name" value="SPAM"/>
    <property type="match status" value="1"/>
</dbReference>
<dbReference type="RefSeq" id="WP_222158354.1">
    <property type="nucleotide sequence ID" value="NZ_CP081864.1"/>
</dbReference>
<keyword evidence="2" id="KW-1185">Reference proteome</keyword>
<evidence type="ECO:0000313" key="1">
    <source>
        <dbReference type="EMBL" id="QZN95248.1"/>
    </source>
</evidence>
<gene>
    <name evidence="1" type="ORF">K6K13_18855</name>
</gene>
<organism evidence="1 2">
    <name type="scientific">Symbiopectobacterium purcellii</name>
    <dbReference type="NCBI Taxonomy" id="2871826"/>
    <lineage>
        <taxon>Bacteria</taxon>
        <taxon>Pseudomonadati</taxon>
        <taxon>Pseudomonadota</taxon>
        <taxon>Gammaproteobacteria</taxon>
        <taxon>Enterobacterales</taxon>
        <taxon>Enterobacteriaceae</taxon>
    </lineage>
</organism>
<name>A0ABX9AJA0_9ENTR</name>
<dbReference type="InterPro" id="IPR002954">
    <property type="entry name" value="Salm_SPAgM"/>
</dbReference>
<dbReference type="Proteomes" id="UP000825886">
    <property type="component" value="Chromosome"/>
</dbReference>